<organism evidence="2 3">
    <name type="scientific">Verruconis gallopava</name>
    <dbReference type="NCBI Taxonomy" id="253628"/>
    <lineage>
        <taxon>Eukaryota</taxon>
        <taxon>Fungi</taxon>
        <taxon>Dikarya</taxon>
        <taxon>Ascomycota</taxon>
        <taxon>Pezizomycotina</taxon>
        <taxon>Dothideomycetes</taxon>
        <taxon>Pleosporomycetidae</taxon>
        <taxon>Venturiales</taxon>
        <taxon>Sympoventuriaceae</taxon>
        <taxon>Verruconis</taxon>
    </lineage>
</organism>
<keyword evidence="3" id="KW-1185">Reference proteome</keyword>
<dbReference type="RefSeq" id="XP_016214327.1">
    <property type="nucleotide sequence ID" value="XM_016358125.1"/>
</dbReference>
<dbReference type="EMBL" id="KN847541">
    <property type="protein sequence ID" value="KIW04458.1"/>
    <property type="molecule type" value="Genomic_DNA"/>
</dbReference>
<accession>A0A0D2AZA9</accession>
<dbReference type="VEuPathDB" id="FungiDB:PV09_04723"/>
<dbReference type="OrthoDB" id="5282002at2759"/>
<dbReference type="EMBL" id="KN847541">
    <property type="protein sequence ID" value="KIW04460.1"/>
    <property type="molecule type" value="Genomic_DNA"/>
</dbReference>
<sequence>MDPTRTSRRTFTSSLTSHPVPDDADPQYKSLAEALRRLLTLLINHPAMSKNIDQTYSTPAASKNKVYFMWDFVGRTLAMLFGLPPSMPGRPAPPPQTISTPEGAEAWKEKQKQGWTEVMQRALYARELILDEGGKLDAMMNVSYGDGSGVEKADFGDEVLNASRAIMEHDRGNV</sequence>
<dbReference type="EMBL" id="KN847541">
    <property type="protein sequence ID" value="KIW04459.1"/>
    <property type="molecule type" value="Genomic_DNA"/>
</dbReference>
<evidence type="ECO:0000313" key="2">
    <source>
        <dbReference type="EMBL" id="KIW04459.1"/>
    </source>
</evidence>
<protein>
    <submittedName>
        <fullName evidence="2">Uncharacterized protein</fullName>
    </submittedName>
</protein>
<dbReference type="RefSeq" id="XP_016214328.1">
    <property type="nucleotide sequence ID" value="XM_016358126.1"/>
</dbReference>
<proteinExistence type="predicted"/>
<name>A0A0D2AZA9_9PEZI</name>
<dbReference type="RefSeq" id="XP_016214329.1">
    <property type="nucleotide sequence ID" value="XM_016358127.1"/>
</dbReference>
<feature type="region of interest" description="Disordered" evidence="1">
    <location>
        <begin position="1"/>
        <end position="26"/>
    </location>
</feature>
<dbReference type="GeneID" id="27312696"/>
<dbReference type="HOGENOM" id="CLU_136334_0_0_1"/>
<reference evidence="2 3" key="1">
    <citation type="submission" date="2015-01" db="EMBL/GenBank/DDBJ databases">
        <title>The Genome Sequence of Ochroconis gallopava CBS43764.</title>
        <authorList>
            <consortium name="The Broad Institute Genomics Platform"/>
            <person name="Cuomo C."/>
            <person name="de Hoog S."/>
            <person name="Gorbushina A."/>
            <person name="Stielow B."/>
            <person name="Teixiera M."/>
            <person name="Abouelleil A."/>
            <person name="Chapman S.B."/>
            <person name="Priest M."/>
            <person name="Young S.K."/>
            <person name="Wortman J."/>
            <person name="Nusbaum C."/>
            <person name="Birren B."/>
        </authorList>
    </citation>
    <scope>NUCLEOTIDE SEQUENCE [LARGE SCALE GENOMIC DNA]</scope>
    <source>
        <strain evidence="2 3">CBS 43764</strain>
    </source>
</reference>
<evidence type="ECO:0000313" key="3">
    <source>
        <dbReference type="Proteomes" id="UP000053259"/>
    </source>
</evidence>
<dbReference type="Proteomes" id="UP000053259">
    <property type="component" value="Unassembled WGS sequence"/>
</dbReference>
<gene>
    <name evidence="2" type="ORF">PV09_04723</name>
</gene>
<dbReference type="AlphaFoldDB" id="A0A0D2AZA9"/>
<evidence type="ECO:0000256" key="1">
    <source>
        <dbReference type="SAM" id="MobiDB-lite"/>
    </source>
</evidence>